<feature type="domain" description="C3H1-type" evidence="12">
    <location>
        <begin position="1"/>
        <end position="24"/>
    </location>
</feature>
<evidence type="ECO:0000256" key="11">
    <source>
        <dbReference type="SAM" id="MobiDB-lite"/>
    </source>
</evidence>
<dbReference type="InterPro" id="IPR047187">
    <property type="entry name" value="SF1_C_Upf1"/>
</dbReference>
<dbReference type="CDD" id="cd06008">
    <property type="entry name" value="NF-X1-zinc-finger"/>
    <property type="match status" value="1"/>
</dbReference>
<evidence type="ECO:0000256" key="2">
    <source>
        <dbReference type="ARBA" id="ARBA00022490"/>
    </source>
</evidence>
<dbReference type="GO" id="GO:0031048">
    <property type="term" value="P:regulatory ncRNA-mediated heterochromatin formation"/>
    <property type="evidence" value="ECO:0007669"/>
    <property type="project" value="TreeGrafter"/>
</dbReference>
<evidence type="ECO:0000256" key="1">
    <source>
        <dbReference type="ARBA" id="ARBA00004496"/>
    </source>
</evidence>
<keyword evidence="6" id="KW-0378">Hydrolase</keyword>
<keyword evidence="2" id="KW-0963">Cytoplasm</keyword>
<keyword evidence="10" id="KW-0175">Coiled coil</keyword>
<dbReference type="InterPro" id="IPR036855">
    <property type="entry name" value="Znf_CCCH_sf"/>
</dbReference>
<dbReference type="PROSITE" id="PS51981">
    <property type="entry name" value="ZF_RZ"/>
    <property type="match status" value="1"/>
</dbReference>
<dbReference type="OrthoDB" id="2423195at2759"/>
<dbReference type="EMBL" id="ML977680">
    <property type="protein sequence ID" value="KAF1993893.1"/>
    <property type="molecule type" value="Genomic_DNA"/>
</dbReference>
<reference evidence="14" key="1">
    <citation type="journal article" date="2020" name="Stud. Mycol.">
        <title>101 Dothideomycetes genomes: a test case for predicting lifestyles and emergence of pathogens.</title>
        <authorList>
            <person name="Haridas S."/>
            <person name="Albert R."/>
            <person name="Binder M."/>
            <person name="Bloem J."/>
            <person name="Labutti K."/>
            <person name="Salamov A."/>
            <person name="Andreopoulos B."/>
            <person name="Baker S."/>
            <person name="Barry K."/>
            <person name="Bills G."/>
            <person name="Bluhm B."/>
            <person name="Cannon C."/>
            <person name="Castanera R."/>
            <person name="Culley D."/>
            <person name="Daum C."/>
            <person name="Ezra D."/>
            <person name="Gonzalez J."/>
            <person name="Henrissat B."/>
            <person name="Kuo A."/>
            <person name="Liang C."/>
            <person name="Lipzen A."/>
            <person name="Lutzoni F."/>
            <person name="Magnuson J."/>
            <person name="Mondo S."/>
            <person name="Nolan M."/>
            <person name="Ohm R."/>
            <person name="Pangilinan J."/>
            <person name="Park H.-J."/>
            <person name="Ramirez L."/>
            <person name="Alfaro M."/>
            <person name="Sun H."/>
            <person name="Tritt A."/>
            <person name="Yoshinaga Y."/>
            <person name="Zwiers L.-H."/>
            <person name="Turgeon B."/>
            <person name="Goodwin S."/>
            <person name="Spatafora J."/>
            <person name="Crous P."/>
            <person name="Grigoriev I."/>
        </authorList>
    </citation>
    <scope>NUCLEOTIDE SEQUENCE</scope>
    <source>
        <strain evidence="14">CBS 123094</strain>
    </source>
</reference>
<dbReference type="Proteomes" id="UP000799779">
    <property type="component" value="Unassembled WGS sequence"/>
</dbReference>
<dbReference type="GO" id="GO:0031380">
    <property type="term" value="C:nuclear RNA-directed RNA polymerase complex"/>
    <property type="evidence" value="ECO:0007669"/>
    <property type="project" value="TreeGrafter"/>
</dbReference>
<dbReference type="Pfam" id="PF20173">
    <property type="entry name" value="ZnF_RZ-type"/>
    <property type="match status" value="1"/>
</dbReference>
<keyword evidence="6" id="KW-0547">Nucleotide-binding</keyword>
<dbReference type="CDD" id="cd17936">
    <property type="entry name" value="EEXXEc_NFX1"/>
    <property type="match status" value="1"/>
</dbReference>
<dbReference type="InterPro" id="IPR041679">
    <property type="entry name" value="DNA2/NAM7-like_C"/>
</dbReference>
<feature type="coiled-coil region" evidence="10">
    <location>
        <begin position="1614"/>
        <end position="1641"/>
    </location>
</feature>
<dbReference type="SMART" id="SM00438">
    <property type="entry name" value="ZnF_NFX"/>
    <property type="match status" value="3"/>
</dbReference>
<gene>
    <name evidence="14" type="ORF">P154DRAFT_549327</name>
</gene>
<keyword evidence="7 9" id="KW-0862">Zinc</keyword>
<keyword evidence="6" id="KW-0347">Helicase</keyword>
<dbReference type="InterPro" id="IPR045055">
    <property type="entry name" value="DNA2/NAM7-like"/>
</dbReference>
<keyword evidence="6" id="KW-0067">ATP-binding</keyword>
<evidence type="ECO:0000259" key="13">
    <source>
        <dbReference type="PROSITE" id="PS51981"/>
    </source>
</evidence>
<evidence type="ECO:0000313" key="15">
    <source>
        <dbReference type="Proteomes" id="UP000799779"/>
    </source>
</evidence>
<evidence type="ECO:0000256" key="4">
    <source>
        <dbReference type="ARBA" id="ARBA00022737"/>
    </source>
</evidence>
<dbReference type="InterPro" id="IPR000967">
    <property type="entry name" value="Znf_NFX1"/>
</dbReference>
<protein>
    <submittedName>
        <fullName evidence="14">NFX1-type zinc finger-containing protein 1</fullName>
    </submittedName>
</protein>
<dbReference type="SUPFAM" id="SSF52540">
    <property type="entry name" value="P-loop containing nucleoside triphosphate hydrolases"/>
    <property type="match status" value="1"/>
</dbReference>
<dbReference type="InterPro" id="IPR046439">
    <property type="entry name" value="ZF_RZ_dom"/>
</dbReference>
<dbReference type="SUPFAM" id="SSF90229">
    <property type="entry name" value="CCCH zinc finger"/>
    <property type="match status" value="1"/>
</dbReference>
<dbReference type="FunFam" id="3.40.50.300:FF:001660">
    <property type="entry name" value="NF-X1 finger and helicase protein, putative"/>
    <property type="match status" value="1"/>
</dbReference>
<dbReference type="GO" id="GO:0005737">
    <property type="term" value="C:cytoplasm"/>
    <property type="evidence" value="ECO:0007669"/>
    <property type="project" value="UniProtKB-SubCell"/>
</dbReference>
<dbReference type="InterPro" id="IPR027417">
    <property type="entry name" value="P-loop_NTPase"/>
</dbReference>
<evidence type="ECO:0000256" key="5">
    <source>
        <dbReference type="ARBA" id="ARBA00022771"/>
    </source>
</evidence>
<evidence type="ECO:0000256" key="9">
    <source>
        <dbReference type="PROSITE-ProRule" id="PRU00723"/>
    </source>
</evidence>
<evidence type="ECO:0000256" key="6">
    <source>
        <dbReference type="ARBA" id="ARBA00022806"/>
    </source>
</evidence>
<proteinExistence type="predicted"/>
<dbReference type="Gene3D" id="3.40.50.300">
    <property type="entry name" value="P-loop containing nucleotide triphosphate hydrolases"/>
    <property type="match status" value="2"/>
</dbReference>
<dbReference type="CDD" id="cd18808">
    <property type="entry name" value="SF1_C_Upf1"/>
    <property type="match status" value="1"/>
</dbReference>
<sequence>MCRYFWQTGLCRFGSTCKFSHDLLPEGGGERLSKERPSRAEETPEQQRAKADYNSWKRIIKYPPRPNDERTVEQLWNGALAILNGDEREWKQMVPRDFDDEEYYGRQHIQTLLTIRTRVGDYGTFIRLIQPFLLVITHSSFLDCLSVDTFVGGLYNFISGMNGNRAVPFFQHLCETLVNAHVDTISSATTATVETTLVAMSMALRELLRRESRARFNDDLPTLIASLEGTVHMINGDHSQASAIVLRQIREVRAIVDRAKGLLVQEEEQHEASPAITVTSTYPRNLVVPRDRHDNDKADITKIKIFPTRQEILSEEAEFLPSTDLDQPHFLTDPTERHIDTHFRLLRYDTFGELKEALGGLMHAVENDPTCLNNPKPNFGDFRAYHYPNAYISYLSFDSRRGLEADISFPQLPILRKKSVSERHKWWGESKQLAEGILLSLISFHENKIQHLFFTVSERNTDTRKDRSLTKVDHQGTITVKLASHDQMDVESMVRLSCQKARGALIEFPGVLPATFVPILENLQDMQRLSRLPFRQWILPDRTGNTQGVAKTDIPPPLYARKSGFVFSLKSLVRADRLHEGNISIDPTSSADDPHIVDEMEARTNMDRGQCRALLAALTREFAFIQGPPGTGKSYLGIQLMKVLMHCKQTVMLGPVVVVCYTNHALDQFLEHLHAVGLRKIIRIGGQSQSTLLEEHNLRKVSQAETKTRSEGWLLAKSYEALDQETKRIQGGLGRVHGILKRANWSNLKYYLWQNYPQIHAQFNQSEEDGFKVVGRHPFEQWSTSGLSFPGSGSTSEITLTASELNHALQKGEINIHSLSQHERRGLVQLWSQEVHDQTLDDLFERVKATDSNRRQLANIHDEVDRRVLQDADVIGITTTGLAKRISALRHVRCKIVICEEAGEVMEPHMISALVPTVEHFIQIGDHEQLRPQINNYGLSLESRQGALYQLDRSQFERLSIGELGRPKMPVAQLNVQRRMRPEISTLIRETIYRKLVDHPSTTHLPNVVGMRKNVFWLDHDHIEEGQHSDMHHKSHSNLWEVEMVHALVRHIVRQGEYSSSDIAVLTPYTGQLQKLRSAMRNDFEIVLSDRDQDALEKEGFSVVATRSGDEEPDNMSGHRKAPLEKKKLSDLLRVATVDNFQGEEAKVVIVSLVRSNKERKVGFLRTTNRINVLLSRAQHGMYLIGNTDTYSNINMWQKVVDMLRASESVGDSLHLCCPRHKDTPIQVFQPDDLPRLSPEGGCREACLWRLPDCGHMCQARCHSESMHKVFSCPQPCQRLHEPCKHLCQKQTCGEDCGKCLIKLKDVPLPCGHFKSDILCYLAQDPGAICCDTRVQKMVAGCNHMVEVSCSLDVTLDRYRCPTPCATILSCGHPCPGICGQCNTKANPGELSPAHQKCRKICGRRFGTCNHTCRKPCHDGKDCGPCITPCEVRCQHSRCTLLCHEACAPCVEICTWSCEHQGSCTMPCSAPCNRLPCDQRCPQELSCGHQCPGLCGETCPERYCHKCTTKQDSRVDLLEMKTYAEIDVNETPIVVLGCEHFFTAETLDGLIGMHDVYVSNKFGQFTGLADIYSALASKIPQCPDCQRPVRQYVTQRYNRVINRAVIDEMSKRFLVNGKTELRGLEQQIDGLEKDFEGSRSDITSSIDIAARRNMAPLRIPRGLNTNVVTRIQNRYDASLRLSREIKSFLRKVADRHQPAQKLHEATVHATMANRSKSLDEASASLSIQDISSSVDRDRRVTLGGRIVQIRNECIVLEDKFSIAGALKSASFAESTKLPGGSSDKLTKPFLQICTTFITDSSTESLPKLAVEASLYFARIAWLYQSSGLSDNSDKEKATEYVQEARGLLEKALELCKQSFQNAEQLKKAVEESIKLLRREWYEAVTPEELAAIKQAMVNGPTGIATHSGHWYNCVNGHPFAIGECGMPMEQARCPECGAPVGGSNHQAAAGVTRAMDMER</sequence>
<dbReference type="PROSITE" id="PS50103">
    <property type="entry name" value="ZF_C3H1"/>
    <property type="match status" value="1"/>
</dbReference>
<dbReference type="Pfam" id="PF13086">
    <property type="entry name" value="AAA_11"/>
    <property type="match status" value="1"/>
</dbReference>
<keyword evidence="4" id="KW-0677">Repeat</keyword>
<dbReference type="InterPro" id="IPR041677">
    <property type="entry name" value="DNA2/NAM7_AAA_11"/>
</dbReference>
<dbReference type="PANTHER" id="PTHR10887">
    <property type="entry name" value="DNA2/NAM7 HELICASE FAMILY"/>
    <property type="match status" value="1"/>
</dbReference>
<name>A0A6A5VWH2_9PLEO</name>
<accession>A0A6A5VWH2</accession>
<keyword evidence="5 9" id="KW-0863">Zinc-finger</keyword>
<evidence type="ECO:0000313" key="14">
    <source>
        <dbReference type="EMBL" id="KAF1993893.1"/>
    </source>
</evidence>
<keyword evidence="8" id="KW-0391">Immunity</keyword>
<evidence type="ECO:0000256" key="8">
    <source>
        <dbReference type="ARBA" id="ARBA00022859"/>
    </source>
</evidence>
<organism evidence="14 15">
    <name type="scientific">Amniculicola lignicola CBS 123094</name>
    <dbReference type="NCBI Taxonomy" id="1392246"/>
    <lineage>
        <taxon>Eukaryota</taxon>
        <taxon>Fungi</taxon>
        <taxon>Dikarya</taxon>
        <taxon>Ascomycota</taxon>
        <taxon>Pezizomycotina</taxon>
        <taxon>Dothideomycetes</taxon>
        <taxon>Pleosporomycetidae</taxon>
        <taxon>Pleosporales</taxon>
        <taxon>Amniculicolaceae</taxon>
        <taxon>Amniculicola</taxon>
    </lineage>
</organism>
<feature type="domain" description="RZ-type" evidence="13">
    <location>
        <begin position="1884"/>
        <end position="1959"/>
    </location>
</feature>
<evidence type="ECO:0000259" key="12">
    <source>
        <dbReference type="PROSITE" id="PS50103"/>
    </source>
</evidence>
<dbReference type="GO" id="GO:0002376">
    <property type="term" value="P:immune system process"/>
    <property type="evidence" value="ECO:0007669"/>
    <property type="project" value="UniProtKB-KW"/>
</dbReference>
<feature type="region of interest" description="Disordered" evidence="11">
    <location>
        <begin position="28"/>
        <end position="50"/>
    </location>
</feature>
<dbReference type="InterPro" id="IPR000571">
    <property type="entry name" value="Znf_CCCH"/>
</dbReference>
<evidence type="ECO:0000256" key="10">
    <source>
        <dbReference type="SAM" id="Coils"/>
    </source>
</evidence>
<feature type="coiled-coil region" evidence="10">
    <location>
        <begin position="1848"/>
        <end position="1879"/>
    </location>
</feature>
<comment type="subcellular location">
    <subcellularLocation>
        <location evidence="1">Cytoplasm</location>
    </subcellularLocation>
</comment>
<dbReference type="GO" id="GO:0008270">
    <property type="term" value="F:zinc ion binding"/>
    <property type="evidence" value="ECO:0007669"/>
    <property type="project" value="UniProtKB-KW"/>
</dbReference>
<keyword evidence="15" id="KW-1185">Reference proteome</keyword>
<dbReference type="PANTHER" id="PTHR10887:SF445">
    <property type="entry name" value="NFX1-TYPE ZINC FINGER-CONTAINING PROTEIN 1"/>
    <property type="match status" value="1"/>
</dbReference>
<dbReference type="GO" id="GO:0004386">
    <property type="term" value="F:helicase activity"/>
    <property type="evidence" value="ECO:0007669"/>
    <property type="project" value="InterPro"/>
</dbReference>
<evidence type="ECO:0000256" key="7">
    <source>
        <dbReference type="ARBA" id="ARBA00022833"/>
    </source>
</evidence>
<dbReference type="Pfam" id="PF13087">
    <property type="entry name" value="AAA_12"/>
    <property type="match status" value="1"/>
</dbReference>
<evidence type="ECO:0000256" key="3">
    <source>
        <dbReference type="ARBA" id="ARBA00022723"/>
    </source>
</evidence>
<feature type="zinc finger region" description="C3H1-type" evidence="9">
    <location>
        <begin position="1"/>
        <end position="24"/>
    </location>
</feature>
<keyword evidence="3 9" id="KW-0479">Metal-binding</keyword>